<evidence type="ECO:0000256" key="2">
    <source>
        <dbReference type="ARBA" id="ARBA00022553"/>
    </source>
</evidence>
<dbReference type="InterPro" id="IPR011009">
    <property type="entry name" value="Kinase-like_dom_sf"/>
</dbReference>
<feature type="domain" description="Protein kinase" evidence="10">
    <location>
        <begin position="36"/>
        <end position="294"/>
    </location>
</feature>
<evidence type="ECO:0000256" key="7">
    <source>
        <dbReference type="PROSITE-ProRule" id="PRU10141"/>
    </source>
</evidence>
<feature type="coiled-coil region" evidence="8">
    <location>
        <begin position="801"/>
        <end position="857"/>
    </location>
</feature>
<evidence type="ECO:0000256" key="8">
    <source>
        <dbReference type="SAM" id="Coils"/>
    </source>
</evidence>
<evidence type="ECO:0000256" key="1">
    <source>
        <dbReference type="ARBA" id="ARBA00022527"/>
    </source>
</evidence>
<dbReference type="SMART" id="SM00220">
    <property type="entry name" value="S_TKc"/>
    <property type="match status" value="1"/>
</dbReference>
<reference evidence="11 12" key="1">
    <citation type="journal article" date="2019" name="Gigascience">
        <title>Whole-genome sequence of the oriental lung fluke Paragonimus westermani.</title>
        <authorList>
            <person name="Oey H."/>
            <person name="Zakrzewski M."/>
            <person name="Narain K."/>
            <person name="Devi K.R."/>
            <person name="Agatsuma T."/>
            <person name="Nawaratna S."/>
            <person name="Gobert G.N."/>
            <person name="Jones M.K."/>
            <person name="Ragan M.A."/>
            <person name="McManus D.P."/>
            <person name="Krause L."/>
        </authorList>
    </citation>
    <scope>NUCLEOTIDE SEQUENCE [LARGE SCALE GENOMIC DNA]</scope>
    <source>
        <strain evidence="11 12">IND2009</strain>
    </source>
</reference>
<dbReference type="Proteomes" id="UP000324629">
    <property type="component" value="Unassembled WGS sequence"/>
</dbReference>
<dbReference type="GO" id="GO:0004674">
    <property type="term" value="F:protein serine/threonine kinase activity"/>
    <property type="evidence" value="ECO:0007669"/>
    <property type="project" value="UniProtKB-KW"/>
</dbReference>
<dbReference type="Gene3D" id="3.30.200.20">
    <property type="entry name" value="Phosphorylase Kinase, domain 1"/>
    <property type="match status" value="1"/>
</dbReference>
<name>A0A5J4NTN7_9TREM</name>
<evidence type="ECO:0000256" key="4">
    <source>
        <dbReference type="ARBA" id="ARBA00022741"/>
    </source>
</evidence>
<evidence type="ECO:0000256" key="9">
    <source>
        <dbReference type="SAM" id="MobiDB-lite"/>
    </source>
</evidence>
<evidence type="ECO:0000256" key="5">
    <source>
        <dbReference type="ARBA" id="ARBA00022777"/>
    </source>
</evidence>
<dbReference type="PROSITE" id="PS50011">
    <property type="entry name" value="PROTEIN_KINASE_DOM"/>
    <property type="match status" value="1"/>
</dbReference>
<dbReference type="InterPro" id="IPR008271">
    <property type="entry name" value="Ser/Thr_kinase_AS"/>
</dbReference>
<dbReference type="PROSITE" id="PS00107">
    <property type="entry name" value="PROTEIN_KINASE_ATP"/>
    <property type="match status" value="1"/>
</dbReference>
<dbReference type="SUPFAM" id="SSF56112">
    <property type="entry name" value="Protein kinase-like (PK-like)"/>
    <property type="match status" value="1"/>
</dbReference>
<dbReference type="Pfam" id="PF12474">
    <property type="entry name" value="PKK"/>
    <property type="match status" value="2"/>
</dbReference>
<dbReference type="InterPro" id="IPR000719">
    <property type="entry name" value="Prot_kinase_dom"/>
</dbReference>
<keyword evidence="8" id="KW-0175">Coiled coil</keyword>
<proteinExistence type="predicted"/>
<dbReference type="EMBL" id="QNGE01000944">
    <property type="protein sequence ID" value="KAA3678829.1"/>
    <property type="molecule type" value="Genomic_DNA"/>
</dbReference>
<feature type="coiled-coil region" evidence="8">
    <location>
        <begin position="492"/>
        <end position="615"/>
    </location>
</feature>
<dbReference type="Gene3D" id="1.10.510.10">
    <property type="entry name" value="Transferase(Phosphotransferase) domain 1"/>
    <property type="match status" value="1"/>
</dbReference>
<sequence>MTFLKGLLKKLKTPDEQKRKGSSGSIKRDVNPEDMWEIVNELGDGAFGKVYKTKRKVGDMQAALKKVEFDSESELEDFMVEIEILTEFKHPNILSLLEVYIFSGRLWMFLELCSGGALDSIMNSLDKPLTEPQIRFVSREVLSGLGFLHENLIIHRDMKAGNILLTASNEIKLADFGVSARLSNEKQKRSTFIGTPYWMAPEVIACEALKESPYNWKADIWSFGITLIELAQMRPPHNEINPTRVLLKITKSDPPALTKPHLWSPEFSNMLAKCLQKDPDKRADCSVLLTDAFVRNVTEDDRKYIRLLLCELKADVVDVVEDLDPAEVLGEEQLSENVLVLPDSTTIEIPLEVVEDEDEGLEADVDEKELDQGGEFESDGFSVAPAKPDPELLDKLTGELADKLIEDVVTSETRHPSVPSCLFEVMRELSESVEPTGNAVSFSDTSLKPAPIQPKGITLHRQCSAYRTVTRTRRFIIDGKEVTTTSKRIIPANVEERKRRDEELNKRKAELRAFRLLGKREVRQTRELTARAANQKEQLESKLSAEFMVLKRSYEQKLEVVSRNYRAQLERLEKEHDADAKRIRVNNAREEQLFKERLRAELEKYSRAERKAAKRELQADQPASLSFSTWSATGSSLTSLQSTSSSTGSVINKRLSMFREEQDARLYNRLYQLTVHFNTRLNNLRQEELVEKQAIRMNFEQEKWKMDQRHMRMRHQLARNKLQDFFSVKRQKLAGLLELELAELRQTITQERNKLNIAHAIERKNHAKYAKGVSKKTLFSFQRQLRVGQQMFTSQFKDRLRELEEATRKQLTEESLQIEQRQHQQQEMLEVSILTRLRELEQSHAAKRNDLIDLEAERLQELDGRHESELRAYVESLPHNQAFLRAQFAEELASLSRPVDFPHPPEGLPYNSNGPARPVSSIGSIQSASELSHDSSLRSLSLKHAWSSKSISPPASHFRRGAK</sequence>
<keyword evidence="3" id="KW-0808">Transferase</keyword>
<evidence type="ECO:0000313" key="11">
    <source>
        <dbReference type="EMBL" id="KAA3678829.1"/>
    </source>
</evidence>
<dbReference type="InterPro" id="IPR017441">
    <property type="entry name" value="Protein_kinase_ATP_BS"/>
</dbReference>
<dbReference type="AlphaFoldDB" id="A0A5J4NTN7"/>
<evidence type="ECO:0000256" key="6">
    <source>
        <dbReference type="ARBA" id="ARBA00022840"/>
    </source>
</evidence>
<comment type="caution">
    <text evidence="11">The sequence shown here is derived from an EMBL/GenBank/DDBJ whole genome shotgun (WGS) entry which is preliminary data.</text>
</comment>
<dbReference type="PANTHER" id="PTHR46538:SF3">
    <property type="entry name" value="PROTEIN KINASE DOMAIN-CONTAINING PROTEIN"/>
    <property type="match status" value="1"/>
</dbReference>
<keyword evidence="12" id="KW-1185">Reference proteome</keyword>
<protein>
    <submittedName>
        <fullName evidence="11">Serine/threonine kinase 10</fullName>
    </submittedName>
</protein>
<evidence type="ECO:0000259" key="10">
    <source>
        <dbReference type="PROSITE" id="PS50011"/>
    </source>
</evidence>
<accession>A0A5J4NTN7</accession>
<feature type="region of interest" description="Disordered" evidence="9">
    <location>
        <begin position="897"/>
        <end position="928"/>
    </location>
</feature>
<dbReference type="InterPro" id="IPR051585">
    <property type="entry name" value="STE20_Ser/Thr_Kinases"/>
</dbReference>
<keyword evidence="1" id="KW-0723">Serine/threonine-protein kinase</keyword>
<organism evidence="11 12">
    <name type="scientific">Paragonimus westermani</name>
    <dbReference type="NCBI Taxonomy" id="34504"/>
    <lineage>
        <taxon>Eukaryota</taxon>
        <taxon>Metazoa</taxon>
        <taxon>Spiralia</taxon>
        <taxon>Lophotrochozoa</taxon>
        <taxon>Platyhelminthes</taxon>
        <taxon>Trematoda</taxon>
        <taxon>Digenea</taxon>
        <taxon>Plagiorchiida</taxon>
        <taxon>Troglotremata</taxon>
        <taxon>Troglotrematidae</taxon>
        <taxon>Paragonimus</taxon>
    </lineage>
</organism>
<keyword evidence="2" id="KW-0597">Phosphoprotein</keyword>
<dbReference type="GO" id="GO:0005524">
    <property type="term" value="F:ATP binding"/>
    <property type="evidence" value="ECO:0007669"/>
    <property type="project" value="UniProtKB-UniRule"/>
</dbReference>
<evidence type="ECO:0000256" key="3">
    <source>
        <dbReference type="ARBA" id="ARBA00022679"/>
    </source>
</evidence>
<keyword evidence="4 7" id="KW-0547">Nucleotide-binding</keyword>
<keyword evidence="5 11" id="KW-0418">Kinase</keyword>
<keyword evidence="6 7" id="KW-0067">ATP-binding</keyword>
<dbReference type="FunFam" id="1.10.510.10:FF:001298">
    <property type="entry name" value="STE20-like kinase"/>
    <property type="match status" value="1"/>
</dbReference>
<dbReference type="PROSITE" id="PS00108">
    <property type="entry name" value="PROTEIN_KINASE_ST"/>
    <property type="match status" value="1"/>
</dbReference>
<feature type="region of interest" description="Disordered" evidence="9">
    <location>
        <begin position="943"/>
        <end position="963"/>
    </location>
</feature>
<dbReference type="InterPro" id="IPR022165">
    <property type="entry name" value="PKK"/>
</dbReference>
<evidence type="ECO:0000313" key="12">
    <source>
        <dbReference type="Proteomes" id="UP000324629"/>
    </source>
</evidence>
<gene>
    <name evidence="11" type="ORF">DEA37_0004953</name>
</gene>
<dbReference type="Pfam" id="PF00069">
    <property type="entry name" value="Pkinase"/>
    <property type="match status" value="1"/>
</dbReference>
<dbReference type="PANTHER" id="PTHR46538">
    <property type="entry name" value="PROTEIN KINASE DOMAIN-CONTAINING PROTEIN"/>
    <property type="match status" value="1"/>
</dbReference>
<feature type="binding site" evidence="7">
    <location>
        <position position="65"/>
    </location>
    <ligand>
        <name>ATP</name>
        <dbReference type="ChEBI" id="CHEBI:30616"/>
    </ligand>
</feature>